<dbReference type="Pfam" id="PF13376">
    <property type="entry name" value="OmdA"/>
    <property type="match status" value="1"/>
</dbReference>
<evidence type="ECO:0000313" key="2">
    <source>
        <dbReference type="Proteomes" id="UP000482800"/>
    </source>
</evidence>
<dbReference type="Pfam" id="PF08922">
    <property type="entry name" value="DUF1905"/>
    <property type="match status" value="1"/>
</dbReference>
<evidence type="ECO:0000313" key="1">
    <source>
        <dbReference type="EMBL" id="GFJ81515.1"/>
    </source>
</evidence>
<dbReference type="Gene3D" id="2.40.30.100">
    <property type="entry name" value="AF2212/PG0164-like"/>
    <property type="match status" value="1"/>
</dbReference>
<dbReference type="SUPFAM" id="SSF141694">
    <property type="entry name" value="AF2212/PG0164-like"/>
    <property type="match status" value="1"/>
</dbReference>
<dbReference type="AlphaFoldDB" id="A0A6V8KLI1"/>
<name>A0A6V8KLI1_9ACTN</name>
<proteinExistence type="predicted"/>
<accession>A0A6V8KLI1</accession>
<dbReference type="Proteomes" id="UP000482800">
    <property type="component" value="Unassembled WGS sequence"/>
</dbReference>
<dbReference type="EMBL" id="BLPF01000002">
    <property type="protein sequence ID" value="GFJ81515.1"/>
    <property type="molecule type" value="Genomic_DNA"/>
</dbReference>
<reference evidence="1 2" key="1">
    <citation type="submission" date="2020-03" db="EMBL/GenBank/DDBJ databases">
        <title>Whole genome shotgun sequence of Phytohabitans houttuyneae NBRC 108639.</title>
        <authorList>
            <person name="Komaki H."/>
            <person name="Tamura T."/>
        </authorList>
    </citation>
    <scope>NUCLEOTIDE SEQUENCE [LARGE SCALE GENOMIC DNA]</scope>
    <source>
        <strain evidence="1 2">NBRC 108639</strain>
    </source>
</reference>
<organism evidence="1 2">
    <name type="scientific">Phytohabitans houttuyneae</name>
    <dbReference type="NCBI Taxonomy" id="1076126"/>
    <lineage>
        <taxon>Bacteria</taxon>
        <taxon>Bacillati</taxon>
        <taxon>Actinomycetota</taxon>
        <taxon>Actinomycetes</taxon>
        <taxon>Micromonosporales</taxon>
        <taxon>Micromonosporaceae</taxon>
    </lineage>
</organism>
<keyword evidence="2" id="KW-1185">Reference proteome</keyword>
<comment type="caution">
    <text evidence="1">The sequence shown here is derived from an EMBL/GenBank/DDBJ whole genome shotgun (WGS) entry which is preliminary data.</text>
</comment>
<dbReference type="RefSeq" id="WP_173060844.1">
    <property type="nucleotide sequence ID" value="NZ_BAABGO010000023.1"/>
</dbReference>
<evidence type="ECO:0008006" key="3">
    <source>
        <dbReference type="Google" id="ProtNLM"/>
    </source>
</evidence>
<reference evidence="1 2" key="2">
    <citation type="submission" date="2020-03" db="EMBL/GenBank/DDBJ databases">
        <authorList>
            <person name="Ichikawa N."/>
            <person name="Kimura A."/>
            <person name="Kitahashi Y."/>
            <person name="Uohara A."/>
        </authorList>
    </citation>
    <scope>NUCLEOTIDE SEQUENCE [LARGE SCALE GENOMIC DNA]</scope>
    <source>
        <strain evidence="1 2">NBRC 108639</strain>
    </source>
</reference>
<protein>
    <recommendedName>
        <fullName evidence="3">DUF1905 domain-containing protein</fullName>
    </recommendedName>
</protein>
<dbReference type="InterPro" id="IPR037079">
    <property type="entry name" value="AF2212/PG0164-like_sf"/>
</dbReference>
<gene>
    <name evidence="1" type="ORF">Phou_056950</name>
</gene>
<sequence>MAEKFAGTLVCEGVGAWTYVSVPDDVVSRLGGQSRIPVTGAVNGAAFTGSVMSGPGGSRYVVVNQAVRDAAGVTAGDKVQVTLSKDTAVRTVEVPDDLAAALADHPRALEYFDGLSYSRKKVYVAWITEAKRAETREARISKAIDMLTEGRPLKG</sequence>
<dbReference type="InterPro" id="IPR015018">
    <property type="entry name" value="DUF1905"/>
</dbReference>